<protein>
    <submittedName>
        <fullName evidence="1">Uncharacterized protein</fullName>
    </submittedName>
</protein>
<dbReference type="EMBL" id="GG666561">
    <property type="protein sequence ID" value="EEN55350.1"/>
    <property type="molecule type" value="Genomic_DNA"/>
</dbReference>
<name>C3YWV6_BRAFL</name>
<reference evidence="1" key="1">
    <citation type="journal article" date="2008" name="Nature">
        <title>The amphioxus genome and the evolution of the chordate karyotype.</title>
        <authorList>
            <consortium name="US DOE Joint Genome Institute (JGI-PGF)"/>
            <person name="Putnam N.H."/>
            <person name="Butts T."/>
            <person name="Ferrier D.E.K."/>
            <person name="Furlong R.F."/>
            <person name="Hellsten U."/>
            <person name="Kawashima T."/>
            <person name="Robinson-Rechavi M."/>
            <person name="Shoguchi E."/>
            <person name="Terry A."/>
            <person name="Yu J.-K."/>
            <person name="Benito-Gutierrez E.L."/>
            <person name="Dubchak I."/>
            <person name="Garcia-Fernandez J."/>
            <person name="Gibson-Brown J.J."/>
            <person name="Grigoriev I.V."/>
            <person name="Horton A.C."/>
            <person name="de Jong P.J."/>
            <person name="Jurka J."/>
            <person name="Kapitonov V.V."/>
            <person name="Kohara Y."/>
            <person name="Kuroki Y."/>
            <person name="Lindquist E."/>
            <person name="Lucas S."/>
            <person name="Osoegawa K."/>
            <person name="Pennacchio L.A."/>
            <person name="Salamov A.A."/>
            <person name="Satou Y."/>
            <person name="Sauka-Spengler T."/>
            <person name="Schmutz J."/>
            <person name="Shin-I T."/>
            <person name="Toyoda A."/>
            <person name="Bronner-Fraser M."/>
            <person name="Fujiyama A."/>
            <person name="Holland L.Z."/>
            <person name="Holland P.W.H."/>
            <person name="Satoh N."/>
            <person name="Rokhsar D.S."/>
        </authorList>
    </citation>
    <scope>NUCLEOTIDE SEQUENCE [LARGE SCALE GENOMIC DNA]</scope>
    <source>
        <strain evidence="1">S238N-H82</strain>
        <tissue evidence="1">Testes</tissue>
    </source>
</reference>
<dbReference type="InParanoid" id="C3YWV6"/>
<dbReference type="AlphaFoldDB" id="C3YWV6"/>
<proteinExistence type="predicted"/>
<gene>
    <name evidence="1" type="ORF">BRAFLDRAFT_275159</name>
</gene>
<sequence length="54" mass="6072">MPTQVCDNFEFFLSTSSSQKNTSPLLTIIGTFEKQTCYSVALILNQQQNMATNH</sequence>
<evidence type="ECO:0000313" key="1">
    <source>
        <dbReference type="EMBL" id="EEN55350.1"/>
    </source>
</evidence>
<organism>
    <name type="scientific">Branchiostoma floridae</name>
    <name type="common">Florida lancelet</name>
    <name type="synonym">Amphioxus</name>
    <dbReference type="NCBI Taxonomy" id="7739"/>
    <lineage>
        <taxon>Eukaryota</taxon>
        <taxon>Metazoa</taxon>
        <taxon>Chordata</taxon>
        <taxon>Cephalochordata</taxon>
        <taxon>Leptocardii</taxon>
        <taxon>Amphioxiformes</taxon>
        <taxon>Branchiostomatidae</taxon>
        <taxon>Branchiostoma</taxon>
    </lineage>
</organism>
<accession>C3YWV6</accession>